<dbReference type="GO" id="GO:0004413">
    <property type="term" value="F:homoserine kinase activity"/>
    <property type="evidence" value="ECO:0007669"/>
    <property type="project" value="UniProtKB-UniRule"/>
</dbReference>
<evidence type="ECO:0000256" key="2">
    <source>
        <dbReference type="ARBA" id="ARBA00022679"/>
    </source>
</evidence>
<evidence type="ECO:0000256" key="7">
    <source>
        <dbReference type="ARBA" id="ARBA00038240"/>
    </source>
</evidence>
<dbReference type="GO" id="GO:0005524">
    <property type="term" value="F:ATP binding"/>
    <property type="evidence" value="ECO:0007669"/>
    <property type="project" value="UniProtKB-KW"/>
</dbReference>
<keyword evidence="5 8" id="KW-0418">Kinase</keyword>
<evidence type="ECO:0000256" key="4">
    <source>
        <dbReference type="ARBA" id="ARBA00022741"/>
    </source>
</evidence>
<dbReference type="PANTHER" id="PTHR21064:SF6">
    <property type="entry name" value="AMINOGLYCOSIDE PHOSPHOTRANSFERASE DOMAIN-CONTAINING PROTEIN"/>
    <property type="match status" value="1"/>
</dbReference>
<protein>
    <recommendedName>
        <fullName evidence="8 9">Homoserine kinase</fullName>
        <shortName evidence="8">HK</shortName>
        <shortName evidence="8">HSK</shortName>
        <ecNumber evidence="8 9">2.7.1.39</ecNumber>
    </recommendedName>
</protein>
<dbReference type="GO" id="GO:0009088">
    <property type="term" value="P:threonine biosynthetic process"/>
    <property type="evidence" value="ECO:0007669"/>
    <property type="project" value="UniProtKB-UniRule"/>
</dbReference>
<evidence type="ECO:0000256" key="5">
    <source>
        <dbReference type="ARBA" id="ARBA00022777"/>
    </source>
</evidence>
<dbReference type="InterPro" id="IPR005280">
    <property type="entry name" value="Homoserine_kinase_II"/>
</dbReference>
<evidence type="ECO:0000256" key="1">
    <source>
        <dbReference type="ARBA" id="ARBA00022605"/>
    </source>
</evidence>
<dbReference type="UniPathway" id="UPA00050">
    <property type="reaction ID" value="UER00064"/>
</dbReference>
<dbReference type="EMBL" id="FMAF01000001">
    <property type="protein sequence ID" value="SCB10067.1"/>
    <property type="molecule type" value="Genomic_DNA"/>
</dbReference>
<feature type="domain" description="Aminoglycoside phosphotransferase" evidence="10">
    <location>
        <begin position="27"/>
        <end position="257"/>
    </location>
</feature>
<dbReference type="NCBIfam" id="TIGR00938">
    <property type="entry name" value="thrB_alt"/>
    <property type="match status" value="1"/>
</dbReference>
<evidence type="ECO:0000256" key="9">
    <source>
        <dbReference type="NCBIfam" id="TIGR00938"/>
    </source>
</evidence>
<dbReference type="CDD" id="cd05153">
    <property type="entry name" value="HomoserineK_II"/>
    <property type="match status" value="1"/>
</dbReference>
<dbReference type="Gene3D" id="3.90.1200.10">
    <property type="match status" value="1"/>
</dbReference>
<organism evidence="11 12">
    <name type="scientific">Rhizobium lusitanum</name>
    <dbReference type="NCBI Taxonomy" id="293958"/>
    <lineage>
        <taxon>Bacteria</taxon>
        <taxon>Pseudomonadati</taxon>
        <taxon>Pseudomonadota</taxon>
        <taxon>Alphaproteobacteria</taxon>
        <taxon>Hyphomicrobiales</taxon>
        <taxon>Rhizobiaceae</taxon>
        <taxon>Rhizobium/Agrobacterium group</taxon>
        <taxon>Rhizobium</taxon>
    </lineage>
</organism>
<dbReference type="InterPro" id="IPR002575">
    <property type="entry name" value="Aminoglycoside_PTrfase"/>
</dbReference>
<dbReference type="OrthoDB" id="9777460at2"/>
<name>A0A1C3U3T6_9HYPH</name>
<evidence type="ECO:0000313" key="12">
    <source>
        <dbReference type="Proteomes" id="UP000199205"/>
    </source>
</evidence>
<dbReference type="InterPro" id="IPR011009">
    <property type="entry name" value="Kinase-like_dom_sf"/>
</dbReference>
<keyword evidence="1 8" id="KW-0028">Amino-acid biosynthesis</keyword>
<dbReference type="SUPFAM" id="SSF56112">
    <property type="entry name" value="Protein kinase-like (PK-like)"/>
    <property type="match status" value="1"/>
</dbReference>
<evidence type="ECO:0000313" key="11">
    <source>
        <dbReference type="EMBL" id="SCB10067.1"/>
    </source>
</evidence>
<comment type="similarity">
    <text evidence="7 8">Belongs to the pseudomonas-type ThrB family.</text>
</comment>
<dbReference type="RefSeq" id="WP_092572929.1">
    <property type="nucleotide sequence ID" value="NZ_FMAF01000001.1"/>
</dbReference>
<dbReference type="NCBIfam" id="NF003558">
    <property type="entry name" value="PRK05231.1"/>
    <property type="match status" value="1"/>
</dbReference>
<dbReference type="Gene3D" id="3.30.200.20">
    <property type="entry name" value="Phosphorylase Kinase, domain 1"/>
    <property type="match status" value="1"/>
</dbReference>
<comment type="pathway">
    <text evidence="8">Amino-acid biosynthesis; L-threonine biosynthesis; L-threonine from L-aspartate: step 4/5.</text>
</comment>
<dbReference type="EC" id="2.7.1.39" evidence="8 9"/>
<keyword evidence="4 8" id="KW-0547">Nucleotide-binding</keyword>
<evidence type="ECO:0000259" key="10">
    <source>
        <dbReference type="Pfam" id="PF01636"/>
    </source>
</evidence>
<evidence type="ECO:0000256" key="8">
    <source>
        <dbReference type="HAMAP-Rule" id="MF_00301"/>
    </source>
</evidence>
<evidence type="ECO:0000256" key="6">
    <source>
        <dbReference type="ARBA" id="ARBA00022840"/>
    </source>
</evidence>
<dbReference type="HAMAP" id="MF_00301">
    <property type="entry name" value="Homoser_kinase_2"/>
    <property type="match status" value="1"/>
</dbReference>
<keyword evidence="6 8" id="KW-0067">ATP-binding</keyword>
<dbReference type="Pfam" id="PF01636">
    <property type="entry name" value="APH"/>
    <property type="match status" value="1"/>
</dbReference>
<gene>
    <name evidence="8" type="primary">thrB</name>
    <name evidence="11" type="ORF">GA0061101_101443</name>
</gene>
<accession>A0A1C3U3T6</accession>
<dbReference type="PANTHER" id="PTHR21064">
    <property type="entry name" value="AMINOGLYCOSIDE PHOSPHOTRANSFERASE DOMAIN-CONTAINING PROTEIN-RELATED"/>
    <property type="match status" value="1"/>
</dbReference>
<dbReference type="Proteomes" id="UP000199205">
    <property type="component" value="Unassembled WGS sequence"/>
</dbReference>
<reference evidence="11 12" key="1">
    <citation type="submission" date="2016-08" db="EMBL/GenBank/DDBJ databases">
        <authorList>
            <person name="Seilhamer J.J."/>
        </authorList>
    </citation>
    <scope>NUCLEOTIDE SEQUENCE [LARGE SCALE GENOMIC DNA]</scope>
    <source>
        <strain evidence="11 12">P1-7</strain>
    </source>
</reference>
<dbReference type="InterPro" id="IPR050249">
    <property type="entry name" value="Pseudomonas-type_ThrB"/>
</dbReference>
<keyword evidence="3 8" id="KW-0791">Threonine biosynthesis</keyword>
<sequence length="321" mass="36288">MAVYTDITEDDLKWFLTEYDVGELLSYKGIAEGVENSNFLLHTTRDPLILTLYEKRVDKGDLPFFLGLMQHLASRGLSCPLPLPRRDGELLGHLSGRPAALISFLEGMWLRKPEAHHCREVGKALAAMHVAGEGFEIRRRNALSLEGWQGLWEKSEARADEVESGLQNEIRSELDFLEHHWPKDLPEGVIHADLFPDNVFFLGDTLSGLIDFYFACNDQLAYDVSICLNAWCFEKDHAYNVTKGMALLDGYQSVRPLNSAEIAALPTLARGSALRFFLTRLYDWLTTPAGAMVTKKDPIEYLRKLRFHRQIASAAEYGLKA</sequence>
<proteinExistence type="inferred from homology"/>
<comment type="catalytic activity">
    <reaction evidence="8">
        <text>L-homoserine + ATP = O-phospho-L-homoserine + ADP + H(+)</text>
        <dbReference type="Rhea" id="RHEA:13985"/>
        <dbReference type="ChEBI" id="CHEBI:15378"/>
        <dbReference type="ChEBI" id="CHEBI:30616"/>
        <dbReference type="ChEBI" id="CHEBI:57476"/>
        <dbReference type="ChEBI" id="CHEBI:57590"/>
        <dbReference type="ChEBI" id="CHEBI:456216"/>
        <dbReference type="EC" id="2.7.1.39"/>
    </reaction>
</comment>
<keyword evidence="2 8" id="KW-0808">Transferase</keyword>
<evidence type="ECO:0000256" key="3">
    <source>
        <dbReference type="ARBA" id="ARBA00022697"/>
    </source>
</evidence>
<dbReference type="AlphaFoldDB" id="A0A1C3U3T6"/>